<protein>
    <submittedName>
        <fullName evidence="1">(northern house mosquito) hypothetical protein</fullName>
    </submittedName>
</protein>
<sequence>MQHFAQILRRFGGTYPSLQRLKVHHLQLIARVQLAVLRDDEPLRKRHNPTPGPEVDRNLLVVLVVQLQQLANLEDLLGRAVKAERLVHRLVKVGHRDETGHVRQQVLERFQLDGRFRLRDGVVLVELLVWFAVVRGQVAAEDPMEQLLAIVTEDDVPLQVLDRGHCGKGSRVHRKFEACR</sequence>
<dbReference type="AlphaFoldDB" id="A0A8D8JZ97"/>
<name>A0A8D8JZ97_CULPI</name>
<dbReference type="EMBL" id="HBUE01203196">
    <property type="protein sequence ID" value="CAG6530810.1"/>
    <property type="molecule type" value="Transcribed_RNA"/>
</dbReference>
<reference evidence="1" key="1">
    <citation type="submission" date="2021-05" db="EMBL/GenBank/DDBJ databases">
        <authorList>
            <person name="Alioto T."/>
            <person name="Alioto T."/>
            <person name="Gomez Garrido J."/>
        </authorList>
    </citation>
    <scope>NUCLEOTIDE SEQUENCE</scope>
</reference>
<accession>A0A8D8JZ97</accession>
<dbReference type="EMBL" id="HBUE01309390">
    <property type="protein sequence ID" value="CAG6582644.1"/>
    <property type="molecule type" value="Transcribed_RNA"/>
</dbReference>
<organism evidence="1">
    <name type="scientific">Culex pipiens</name>
    <name type="common">House mosquito</name>
    <dbReference type="NCBI Taxonomy" id="7175"/>
    <lineage>
        <taxon>Eukaryota</taxon>
        <taxon>Metazoa</taxon>
        <taxon>Ecdysozoa</taxon>
        <taxon>Arthropoda</taxon>
        <taxon>Hexapoda</taxon>
        <taxon>Insecta</taxon>
        <taxon>Pterygota</taxon>
        <taxon>Neoptera</taxon>
        <taxon>Endopterygota</taxon>
        <taxon>Diptera</taxon>
        <taxon>Nematocera</taxon>
        <taxon>Culicoidea</taxon>
        <taxon>Culicidae</taxon>
        <taxon>Culicinae</taxon>
        <taxon>Culicini</taxon>
        <taxon>Culex</taxon>
        <taxon>Culex</taxon>
    </lineage>
</organism>
<proteinExistence type="predicted"/>
<evidence type="ECO:0000313" key="1">
    <source>
        <dbReference type="EMBL" id="CAG6582644.1"/>
    </source>
</evidence>